<dbReference type="SMART" id="SM00945">
    <property type="entry name" value="ProQ"/>
    <property type="match status" value="1"/>
</dbReference>
<organism evidence="7 8">
    <name type="scientific">Psychromonas marina</name>
    <dbReference type="NCBI Taxonomy" id="88364"/>
    <lineage>
        <taxon>Bacteria</taxon>
        <taxon>Pseudomonadati</taxon>
        <taxon>Pseudomonadota</taxon>
        <taxon>Gammaproteobacteria</taxon>
        <taxon>Alteromonadales</taxon>
        <taxon>Psychromonadaceae</taxon>
        <taxon>Psychromonas</taxon>
    </lineage>
</organism>
<keyword evidence="3 4" id="KW-0143">Chaperone</keyword>
<evidence type="ECO:0000256" key="5">
    <source>
        <dbReference type="SAM" id="MobiDB-lite"/>
    </source>
</evidence>
<comment type="similarity">
    <text evidence="4">Belongs to the ProQ family.</text>
</comment>
<dbReference type="InterPro" id="IPR016103">
    <property type="entry name" value="ProQ/FinO"/>
</dbReference>
<comment type="caution">
    <text evidence="7">The sequence shown here is derived from an EMBL/GenBank/DDBJ whole genome shotgun (WGS) entry which is preliminary data.</text>
</comment>
<dbReference type="InterPro" id="IPR023529">
    <property type="entry name" value="ProQ"/>
</dbReference>
<dbReference type="PANTHER" id="PTHR38106">
    <property type="entry name" value="RNA CHAPERONE PROQ"/>
    <property type="match status" value="1"/>
</dbReference>
<dbReference type="InterPro" id="IPR035236">
    <property type="entry name" value="ProQ_C"/>
</dbReference>
<comment type="subcellular location">
    <subcellularLocation>
        <location evidence="4">Cytoplasm</location>
    </subcellularLocation>
</comment>
<dbReference type="EMBL" id="BSPQ01000013">
    <property type="protein sequence ID" value="GLS91328.1"/>
    <property type="molecule type" value="Genomic_DNA"/>
</dbReference>
<dbReference type="Proteomes" id="UP001157353">
    <property type="component" value="Unassembled WGS sequence"/>
</dbReference>
<evidence type="ECO:0000256" key="4">
    <source>
        <dbReference type="HAMAP-Rule" id="MF_00749"/>
    </source>
</evidence>
<proteinExistence type="inferred from homology"/>
<keyword evidence="2 4" id="KW-0694">RNA-binding</keyword>
<protein>
    <recommendedName>
        <fullName evidence="4">RNA chaperone ProQ</fullName>
    </recommendedName>
</protein>
<accession>A0ABQ6E290</accession>
<dbReference type="NCBIfam" id="NF003434">
    <property type="entry name" value="PRK04950.1"/>
    <property type="match status" value="1"/>
</dbReference>
<name>A0ABQ6E290_9GAMM</name>
<gene>
    <name evidence="4 7" type="primary">proQ</name>
    <name evidence="7" type="ORF">GCM10007916_23970</name>
</gene>
<evidence type="ECO:0000313" key="8">
    <source>
        <dbReference type="Proteomes" id="UP001157353"/>
    </source>
</evidence>
<dbReference type="Pfam" id="PF04352">
    <property type="entry name" value="ProQ"/>
    <property type="match status" value="1"/>
</dbReference>
<dbReference type="InterPro" id="IPR036442">
    <property type="entry name" value="ProQ/FinO_sf"/>
</dbReference>
<reference evidence="8" key="1">
    <citation type="journal article" date="2019" name="Int. J. Syst. Evol. Microbiol.">
        <title>The Global Catalogue of Microorganisms (GCM) 10K type strain sequencing project: providing services to taxonomists for standard genome sequencing and annotation.</title>
        <authorList>
            <consortium name="The Broad Institute Genomics Platform"/>
            <consortium name="The Broad Institute Genome Sequencing Center for Infectious Disease"/>
            <person name="Wu L."/>
            <person name="Ma J."/>
        </authorList>
    </citation>
    <scope>NUCLEOTIDE SEQUENCE [LARGE SCALE GENOMIC DNA]</scope>
    <source>
        <strain evidence="8">NBRC 103166</strain>
    </source>
</reference>
<dbReference type="Gene3D" id="1.10.1710.10">
    <property type="entry name" value="ProQ/FinO domain"/>
    <property type="match status" value="1"/>
</dbReference>
<dbReference type="PANTHER" id="PTHR38106:SF1">
    <property type="entry name" value="RNA CHAPERONE PROQ"/>
    <property type="match status" value="1"/>
</dbReference>
<dbReference type="SUPFAM" id="SSF48657">
    <property type="entry name" value="FinO-like"/>
    <property type="match status" value="1"/>
</dbReference>
<evidence type="ECO:0000256" key="1">
    <source>
        <dbReference type="ARBA" id="ARBA00022490"/>
    </source>
</evidence>
<evidence type="ECO:0000256" key="3">
    <source>
        <dbReference type="ARBA" id="ARBA00023186"/>
    </source>
</evidence>
<dbReference type="RefSeq" id="WP_284204448.1">
    <property type="nucleotide sequence ID" value="NZ_BSPQ01000013.1"/>
</dbReference>
<keyword evidence="8" id="KW-1185">Reference proteome</keyword>
<keyword evidence="1 4" id="KW-0963">Cytoplasm</keyword>
<evidence type="ECO:0000313" key="7">
    <source>
        <dbReference type="EMBL" id="GLS91328.1"/>
    </source>
</evidence>
<sequence>MENTEKFTNNKQIIAFLTEQYPLCFTLGSAEAKPLKIGLFQELAIRLAEEPRVSKTQLRGALRQYTLSWRYLHCVKQAIKRVDLDGVEGDEVSEEHAEHALKTLKESKDKAFAHKKKAAAANNSEEKPKRAPKKVNVPARNKKVTPKKEVVEDLSNYKEATHSELSIKQDVKVLLGKSPVSGVVVEIMKDDVQVQLNSGMTVKVKAKHLIV</sequence>
<dbReference type="HAMAP" id="MF_00749">
    <property type="entry name" value="ProQ"/>
    <property type="match status" value="1"/>
</dbReference>
<comment type="function">
    <text evidence="4">RNA chaperone with significant RNA binding, RNA strand exchange and RNA duplexing activities.</text>
</comment>
<evidence type="ECO:0000256" key="2">
    <source>
        <dbReference type="ARBA" id="ARBA00022884"/>
    </source>
</evidence>
<feature type="domain" description="ProQ/FinO" evidence="6">
    <location>
        <begin position="5"/>
        <end position="120"/>
    </location>
</feature>
<dbReference type="Pfam" id="PF17516">
    <property type="entry name" value="ProQ_C"/>
    <property type="match status" value="1"/>
</dbReference>
<feature type="region of interest" description="Disordered" evidence="5">
    <location>
        <begin position="112"/>
        <end position="138"/>
    </location>
</feature>
<evidence type="ECO:0000259" key="6">
    <source>
        <dbReference type="SMART" id="SM00945"/>
    </source>
</evidence>